<dbReference type="EMBL" id="JARGEI010000017">
    <property type="protein sequence ID" value="KAJ8716743.1"/>
    <property type="molecule type" value="Genomic_DNA"/>
</dbReference>
<keyword evidence="1" id="KW-0732">Signal</keyword>
<evidence type="ECO:0008006" key="4">
    <source>
        <dbReference type="Google" id="ProtNLM"/>
    </source>
</evidence>
<name>A0AAD7YJJ9_MYTSE</name>
<keyword evidence="3" id="KW-1185">Reference proteome</keyword>
<dbReference type="Proteomes" id="UP001231518">
    <property type="component" value="Chromosome 14"/>
</dbReference>
<protein>
    <recommendedName>
        <fullName evidence="4">Secreted protein</fullName>
    </recommendedName>
</protein>
<comment type="caution">
    <text evidence="2">The sequence shown here is derived from an EMBL/GenBank/DDBJ whole genome shotgun (WGS) entry which is preliminary data.</text>
</comment>
<gene>
    <name evidence="2" type="ORF">PYW07_003370</name>
</gene>
<sequence>MPIEWLVLFLQVLLRRRSGELGRVVLVAQVLVVKVPVAAPRLAEATQKEVAATRKRGAKASDAPNARILHNLPHAAIENLIWWRQNCQQSSAIHMPPPLHFLTTDASDIAWELA</sequence>
<accession>A0AAD7YJJ9</accession>
<feature type="chain" id="PRO_5042194786" description="Secreted protein" evidence="1">
    <location>
        <begin position="20"/>
        <end position="114"/>
    </location>
</feature>
<evidence type="ECO:0000256" key="1">
    <source>
        <dbReference type="SAM" id="SignalP"/>
    </source>
</evidence>
<proteinExistence type="predicted"/>
<dbReference type="AlphaFoldDB" id="A0AAD7YJJ9"/>
<feature type="signal peptide" evidence="1">
    <location>
        <begin position="1"/>
        <end position="19"/>
    </location>
</feature>
<evidence type="ECO:0000313" key="2">
    <source>
        <dbReference type="EMBL" id="KAJ8716743.1"/>
    </source>
</evidence>
<organism evidence="2 3">
    <name type="scientific">Mythimna separata</name>
    <name type="common">Oriental armyworm</name>
    <name type="synonym">Pseudaletia separata</name>
    <dbReference type="NCBI Taxonomy" id="271217"/>
    <lineage>
        <taxon>Eukaryota</taxon>
        <taxon>Metazoa</taxon>
        <taxon>Ecdysozoa</taxon>
        <taxon>Arthropoda</taxon>
        <taxon>Hexapoda</taxon>
        <taxon>Insecta</taxon>
        <taxon>Pterygota</taxon>
        <taxon>Neoptera</taxon>
        <taxon>Endopterygota</taxon>
        <taxon>Lepidoptera</taxon>
        <taxon>Glossata</taxon>
        <taxon>Ditrysia</taxon>
        <taxon>Noctuoidea</taxon>
        <taxon>Noctuidae</taxon>
        <taxon>Noctuinae</taxon>
        <taxon>Hadenini</taxon>
        <taxon>Mythimna</taxon>
    </lineage>
</organism>
<evidence type="ECO:0000313" key="3">
    <source>
        <dbReference type="Proteomes" id="UP001231518"/>
    </source>
</evidence>
<reference evidence="2" key="1">
    <citation type="submission" date="2023-03" db="EMBL/GenBank/DDBJ databases">
        <title>Chromosome-level genomes of two armyworms, Mythimna separata and Mythimna loreyi, provide insights into the biosynthesis and reception of sex pheromones.</title>
        <authorList>
            <person name="Zhao H."/>
        </authorList>
    </citation>
    <scope>NUCLEOTIDE SEQUENCE</scope>
    <source>
        <strain evidence="2">BeijingLab</strain>
        <tissue evidence="2">Pupa</tissue>
    </source>
</reference>